<keyword evidence="2" id="KW-1185">Reference proteome</keyword>
<protein>
    <submittedName>
        <fullName evidence="1">Jg9621 protein</fullName>
    </submittedName>
</protein>
<organism evidence="1 2">
    <name type="scientific">Pararge aegeria aegeria</name>
    <dbReference type="NCBI Taxonomy" id="348720"/>
    <lineage>
        <taxon>Eukaryota</taxon>
        <taxon>Metazoa</taxon>
        <taxon>Ecdysozoa</taxon>
        <taxon>Arthropoda</taxon>
        <taxon>Hexapoda</taxon>
        <taxon>Insecta</taxon>
        <taxon>Pterygota</taxon>
        <taxon>Neoptera</taxon>
        <taxon>Endopterygota</taxon>
        <taxon>Lepidoptera</taxon>
        <taxon>Glossata</taxon>
        <taxon>Ditrysia</taxon>
        <taxon>Papilionoidea</taxon>
        <taxon>Nymphalidae</taxon>
        <taxon>Satyrinae</taxon>
        <taxon>Satyrini</taxon>
        <taxon>Parargina</taxon>
        <taxon>Pararge</taxon>
    </lineage>
</organism>
<name>A0A8S4RUP5_9NEOP</name>
<evidence type="ECO:0000313" key="2">
    <source>
        <dbReference type="Proteomes" id="UP000838756"/>
    </source>
</evidence>
<comment type="caution">
    <text evidence="1">The sequence shown here is derived from an EMBL/GenBank/DDBJ whole genome shotgun (WGS) entry which is preliminary data.</text>
</comment>
<dbReference type="OrthoDB" id="6930264at2759"/>
<dbReference type="EMBL" id="CAKXAJ010025557">
    <property type="protein sequence ID" value="CAH2240884.1"/>
    <property type="molecule type" value="Genomic_DNA"/>
</dbReference>
<dbReference type="Proteomes" id="UP000838756">
    <property type="component" value="Unassembled WGS sequence"/>
</dbReference>
<accession>A0A8S4RUP5</accession>
<evidence type="ECO:0000313" key="1">
    <source>
        <dbReference type="EMBL" id="CAH2240884.1"/>
    </source>
</evidence>
<reference evidence="1" key="1">
    <citation type="submission" date="2022-03" db="EMBL/GenBank/DDBJ databases">
        <authorList>
            <person name="Lindestad O."/>
        </authorList>
    </citation>
    <scope>NUCLEOTIDE SEQUENCE</scope>
</reference>
<gene>
    <name evidence="1" type="primary">jg9621</name>
    <name evidence="1" type="ORF">PAEG_LOCUS17368</name>
</gene>
<proteinExistence type="predicted"/>
<dbReference type="AlphaFoldDB" id="A0A8S4RUP5"/>
<sequence length="112" mass="12993">MAQSAFEYAEPSATYTSMTMEKYIRGEGEVAIGVRTLLFMPPSNDKYLHRMSNWYSSKRVQSMPRWGRVNSRRRLRAEAYCTEACPRAPHARPHANPLCKYWNHCGDLCELC</sequence>